<feature type="transmembrane region" description="Helical" evidence="6">
    <location>
        <begin position="426"/>
        <end position="450"/>
    </location>
</feature>
<evidence type="ECO:0000313" key="9">
    <source>
        <dbReference type="Proteomes" id="UP000316252"/>
    </source>
</evidence>
<reference evidence="8 9" key="1">
    <citation type="submission" date="2019-06" db="EMBL/GenBank/DDBJ databases">
        <authorList>
            <person name="Li F."/>
        </authorList>
    </citation>
    <scope>NUCLEOTIDE SEQUENCE [LARGE SCALE GENOMIC DNA]</scope>
    <source>
        <strain evidence="8 9">10F1D-1</strain>
    </source>
</reference>
<feature type="transmembrane region" description="Helical" evidence="6">
    <location>
        <begin position="151"/>
        <end position="169"/>
    </location>
</feature>
<name>A0A506Y8H4_9MICO</name>
<dbReference type="InterPro" id="IPR032694">
    <property type="entry name" value="CopC/D"/>
</dbReference>
<feature type="transmembrane region" description="Helical" evidence="6">
    <location>
        <begin position="513"/>
        <end position="530"/>
    </location>
</feature>
<keyword evidence="5 6" id="KW-0472">Membrane</keyword>
<dbReference type="OrthoDB" id="5241646at2"/>
<feature type="transmembrane region" description="Helical" evidence="6">
    <location>
        <begin position="360"/>
        <end position="377"/>
    </location>
</feature>
<dbReference type="InterPro" id="IPR008457">
    <property type="entry name" value="Cu-R_CopD_dom"/>
</dbReference>
<keyword evidence="9" id="KW-1185">Reference proteome</keyword>
<feature type="transmembrane region" description="Helical" evidence="6">
    <location>
        <begin position="389"/>
        <end position="406"/>
    </location>
</feature>
<evidence type="ECO:0000256" key="4">
    <source>
        <dbReference type="ARBA" id="ARBA00022989"/>
    </source>
</evidence>
<feature type="transmembrane region" description="Helical" evidence="6">
    <location>
        <begin position="471"/>
        <end position="493"/>
    </location>
</feature>
<feature type="transmembrane region" description="Helical" evidence="6">
    <location>
        <begin position="79"/>
        <end position="100"/>
    </location>
</feature>
<dbReference type="EMBL" id="VHQG01000001">
    <property type="protein sequence ID" value="TPW78193.1"/>
    <property type="molecule type" value="Genomic_DNA"/>
</dbReference>
<dbReference type="PANTHER" id="PTHR34820">
    <property type="entry name" value="INNER MEMBRANE PROTEIN YEBZ"/>
    <property type="match status" value="1"/>
</dbReference>
<dbReference type="InterPro" id="IPR019108">
    <property type="entry name" value="Caa3_assmbl_CtaG-rel"/>
</dbReference>
<feature type="transmembrane region" description="Helical" evidence="6">
    <location>
        <begin position="120"/>
        <end position="144"/>
    </location>
</feature>
<dbReference type="Pfam" id="PF05425">
    <property type="entry name" value="CopD"/>
    <property type="match status" value="1"/>
</dbReference>
<dbReference type="GO" id="GO:0005886">
    <property type="term" value="C:plasma membrane"/>
    <property type="evidence" value="ECO:0007669"/>
    <property type="project" value="UniProtKB-SubCell"/>
</dbReference>
<gene>
    <name evidence="8" type="ORF">FJ657_03585</name>
</gene>
<feature type="transmembrane region" description="Helical" evidence="6">
    <location>
        <begin position="588"/>
        <end position="613"/>
    </location>
</feature>
<feature type="transmembrane region" description="Helical" evidence="6">
    <location>
        <begin position="218"/>
        <end position="239"/>
    </location>
</feature>
<feature type="transmembrane region" description="Helical" evidence="6">
    <location>
        <begin position="181"/>
        <end position="206"/>
    </location>
</feature>
<evidence type="ECO:0000256" key="5">
    <source>
        <dbReference type="ARBA" id="ARBA00023136"/>
    </source>
</evidence>
<dbReference type="Pfam" id="PF09678">
    <property type="entry name" value="Caa3_CtaG"/>
    <property type="match status" value="1"/>
</dbReference>
<feature type="transmembrane region" description="Helical" evidence="6">
    <location>
        <begin position="251"/>
        <end position="272"/>
    </location>
</feature>
<proteinExistence type="predicted"/>
<feature type="transmembrane region" description="Helical" evidence="6">
    <location>
        <begin position="542"/>
        <end position="568"/>
    </location>
</feature>
<evidence type="ECO:0000256" key="3">
    <source>
        <dbReference type="ARBA" id="ARBA00022692"/>
    </source>
</evidence>
<feature type="transmembrane region" description="Helical" evidence="6">
    <location>
        <begin position="293"/>
        <end position="315"/>
    </location>
</feature>
<feature type="transmembrane region" description="Helical" evidence="6">
    <location>
        <begin position="46"/>
        <end position="67"/>
    </location>
</feature>
<dbReference type="Proteomes" id="UP000316252">
    <property type="component" value="Unassembled WGS sequence"/>
</dbReference>
<dbReference type="PANTHER" id="PTHR34820:SF4">
    <property type="entry name" value="INNER MEMBRANE PROTEIN YEBZ"/>
    <property type="match status" value="1"/>
</dbReference>
<feature type="domain" description="Copper resistance protein D" evidence="7">
    <location>
        <begin position="218"/>
        <end position="314"/>
    </location>
</feature>
<comment type="subcellular location">
    <subcellularLocation>
        <location evidence="1">Cell membrane</location>
        <topology evidence="1">Multi-pass membrane protein</topology>
    </subcellularLocation>
</comment>
<organism evidence="8 9">
    <name type="scientific">Schumannella soli</name>
    <dbReference type="NCBI Taxonomy" id="2590779"/>
    <lineage>
        <taxon>Bacteria</taxon>
        <taxon>Bacillati</taxon>
        <taxon>Actinomycetota</taxon>
        <taxon>Actinomycetes</taxon>
        <taxon>Micrococcales</taxon>
        <taxon>Microbacteriaceae</taxon>
        <taxon>Schumannella</taxon>
    </lineage>
</organism>
<protein>
    <submittedName>
        <fullName evidence="8">Copper transporter</fullName>
    </submittedName>
</protein>
<evidence type="ECO:0000259" key="7">
    <source>
        <dbReference type="Pfam" id="PF05425"/>
    </source>
</evidence>
<comment type="caution">
    <text evidence="8">The sequence shown here is derived from an EMBL/GenBank/DDBJ whole genome shotgun (WGS) entry which is preliminary data.</text>
</comment>
<evidence type="ECO:0000256" key="2">
    <source>
        <dbReference type="ARBA" id="ARBA00022475"/>
    </source>
</evidence>
<accession>A0A506Y8H4</accession>
<dbReference type="GO" id="GO:0006825">
    <property type="term" value="P:copper ion transport"/>
    <property type="evidence" value="ECO:0007669"/>
    <property type="project" value="InterPro"/>
</dbReference>
<evidence type="ECO:0000313" key="8">
    <source>
        <dbReference type="EMBL" id="TPW78193.1"/>
    </source>
</evidence>
<keyword evidence="4 6" id="KW-1133">Transmembrane helix</keyword>
<keyword evidence="3 6" id="KW-0812">Transmembrane</keyword>
<evidence type="ECO:0000256" key="1">
    <source>
        <dbReference type="ARBA" id="ARBA00004651"/>
    </source>
</evidence>
<sequence length="649" mass="70278">MAGPAVLIAAALVAVVLSLAFGGGATAPAIVDPGPIVRWGLPITKTLVNLAVGLTLGALLLALLALSPKERAYARALDVAAAAGAAWTIASAACAFFTFQSVYVQPVAFDDSYGQAFGQFLTQIAAGQAWLVMMLAGAVITVLCFAVRHQLLILVTFAIGVAALARLSNEGHSGDSSTHDIAATAIWLHMGLAAIWLGGLLTLVLLKGTLDRGRLVIVLQRYSTIALIAFIVVAASGYVSAAIRVGTLPNLLTPYGVLVLVKVAALLALGLFGAVQRRVLIRGLGRSEGNGRFWILVVAEIAFMGIASGVAAALARTQTPLADTGTSQLSDPTPAELLTDKPLPPELTPLGWITTWNLDLMWALIVAFGIFFYLAGVWRLRRRGDSWPWYRPVLWVVGMLLLLWATNGMPNVYEQFLFSAHMTVHMVLSMMIPVFLVLSAPVTLAMRAIHKRSDGSRGPREWILWAVHSKYATFLSHPIIASVLFAGSLWVFYYSPLFRWATTDHLGHMWMTVHFLIVGYLFVQMLVGVDPLPYRPPYPLRLLLLLATMAMHAFFGLSIIESSGLFLADWYGAMGRTWGDPPLVDQQAAGGIAWSVGELPTVSLAILVALMWSRSDAREAKRRDRKADRDGEADLEEYNRMLAERGARD</sequence>
<keyword evidence="2" id="KW-1003">Cell membrane</keyword>
<evidence type="ECO:0000256" key="6">
    <source>
        <dbReference type="SAM" id="Phobius"/>
    </source>
</evidence>
<dbReference type="AlphaFoldDB" id="A0A506Y8H4"/>